<evidence type="ECO:0000256" key="4">
    <source>
        <dbReference type="ARBA" id="ARBA00023136"/>
    </source>
</evidence>
<keyword evidence="3 5" id="KW-1133">Transmembrane helix</keyword>
<sequence length="147" mass="17525">MWSYCSICTRFYMECGVYISLMIREEEEELVELRIKRQVEPNRCVMYTFVPGRKTTQTKRLRLQTAMEPRDLKQEFEDQFNDVVSRLHSKQLFQSDWDIASFAVFFIFIGMILLLVILVLIRCCCCCCDDEKPRRRKVGIENMALEP</sequence>
<dbReference type="GO" id="GO:0042127">
    <property type="term" value="P:regulation of cell population proliferation"/>
    <property type="evidence" value="ECO:0007669"/>
    <property type="project" value="TreeGrafter"/>
</dbReference>
<dbReference type="CDD" id="cd20255">
    <property type="entry name" value="CASIMO1_SMIM22"/>
    <property type="match status" value="1"/>
</dbReference>
<dbReference type="GO" id="GO:0016020">
    <property type="term" value="C:membrane"/>
    <property type="evidence" value="ECO:0007669"/>
    <property type="project" value="UniProtKB-SubCell"/>
</dbReference>
<keyword evidence="7" id="KW-1185">Reference proteome</keyword>
<evidence type="ECO:0000256" key="1">
    <source>
        <dbReference type="ARBA" id="ARBA00004167"/>
    </source>
</evidence>
<dbReference type="AlphaFoldDB" id="A0A8P4K566"/>
<dbReference type="PANTHER" id="PTHR36982:SF3">
    <property type="entry name" value="SMALL INTEGRAL MEMBRANE PROTEIN 22"/>
    <property type="match status" value="1"/>
</dbReference>
<name>A0A8P4K566_DICLA</name>
<dbReference type="InterPro" id="IPR053081">
    <property type="entry name" value="SIM_Modulators"/>
</dbReference>
<proteinExistence type="predicted"/>
<evidence type="ECO:0000256" key="5">
    <source>
        <dbReference type="SAM" id="Phobius"/>
    </source>
</evidence>
<dbReference type="Proteomes" id="UP000694389">
    <property type="component" value="Unassembled WGS sequence"/>
</dbReference>
<accession>A0A8P4K566</accession>
<dbReference type="Pfam" id="PF15831">
    <property type="entry name" value="SMIM5_18_22"/>
    <property type="match status" value="1"/>
</dbReference>
<keyword evidence="2 5" id="KW-0812">Transmembrane</keyword>
<feature type="transmembrane region" description="Helical" evidence="5">
    <location>
        <begin position="99"/>
        <end position="121"/>
    </location>
</feature>
<dbReference type="Ensembl" id="ENSDLAT00005080626.1">
    <property type="protein sequence ID" value="ENSDLAP00005070260.1"/>
    <property type="gene ID" value="ENSDLAG00005029066.1"/>
</dbReference>
<dbReference type="InterPro" id="IPR031671">
    <property type="entry name" value="SMIM5/18/22"/>
</dbReference>
<reference evidence="6" key="1">
    <citation type="submission" date="2025-08" db="UniProtKB">
        <authorList>
            <consortium name="Ensembl"/>
        </authorList>
    </citation>
    <scope>IDENTIFICATION</scope>
</reference>
<keyword evidence="4 5" id="KW-0472">Membrane</keyword>
<organism evidence="6 7">
    <name type="scientific">Dicentrarchus labrax</name>
    <name type="common">European seabass</name>
    <name type="synonym">Morone labrax</name>
    <dbReference type="NCBI Taxonomy" id="13489"/>
    <lineage>
        <taxon>Eukaryota</taxon>
        <taxon>Metazoa</taxon>
        <taxon>Chordata</taxon>
        <taxon>Craniata</taxon>
        <taxon>Vertebrata</taxon>
        <taxon>Euteleostomi</taxon>
        <taxon>Actinopterygii</taxon>
        <taxon>Neopterygii</taxon>
        <taxon>Teleostei</taxon>
        <taxon>Neoteleostei</taxon>
        <taxon>Acanthomorphata</taxon>
        <taxon>Eupercaria</taxon>
        <taxon>Moronidae</taxon>
        <taxon>Dicentrarchus</taxon>
    </lineage>
</organism>
<evidence type="ECO:0000256" key="3">
    <source>
        <dbReference type="ARBA" id="ARBA00022989"/>
    </source>
</evidence>
<evidence type="ECO:0000313" key="6">
    <source>
        <dbReference type="Ensembl" id="ENSDLAP00005070260.1"/>
    </source>
</evidence>
<comment type="subcellular location">
    <subcellularLocation>
        <location evidence="1">Membrane</location>
        <topology evidence="1">Single-pass membrane protein</topology>
    </subcellularLocation>
</comment>
<protein>
    <submittedName>
        <fullName evidence="6">Si:ch1073-443f11.2</fullName>
    </submittedName>
</protein>
<dbReference type="PANTHER" id="PTHR36982">
    <property type="entry name" value="CLCA DOMAIN-CONTAINING PROTEIN"/>
    <property type="match status" value="1"/>
</dbReference>
<evidence type="ECO:0000313" key="7">
    <source>
        <dbReference type="Proteomes" id="UP000694389"/>
    </source>
</evidence>
<dbReference type="GeneTree" id="ENSGT00770000120884"/>
<reference evidence="6" key="2">
    <citation type="submission" date="2025-09" db="UniProtKB">
        <authorList>
            <consortium name="Ensembl"/>
        </authorList>
    </citation>
    <scope>IDENTIFICATION</scope>
</reference>
<evidence type="ECO:0000256" key="2">
    <source>
        <dbReference type="ARBA" id="ARBA00022692"/>
    </source>
</evidence>